<protein>
    <submittedName>
        <fullName evidence="1">Uncharacterized protein</fullName>
    </submittedName>
</protein>
<evidence type="ECO:0000313" key="1">
    <source>
        <dbReference type="EMBL" id="CAF9925023.1"/>
    </source>
</evidence>
<organism evidence="1 2">
    <name type="scientific">Heterodermia speciosa</name>
    <dbReference type="NCBI Taxonomy" id="116794"/>
    <lineage>
        <taxon>Eukaryota</taxon>
        <taxon>Fungi</taxon>
        <taxon>Dikarya</taxon>
        <taxon>Ascomycota</taxon>
        <taxon>Pezizomycotina</taxon>
        <taxon>Lecanoromycetes</taxon>
        <taxon>OSLEUM clade</taxon>
        <taxon>Lecanoromycetidae</taxon>
        <taxon>Caliciales</taxon>
        <taxon>Physciaceae</taxon>
        <taxon>Heterodermia</taxon>
    </lineage>
</organism>
<dbReference type="AlphaFoldDB" id="A0A8H3FI95"/>
<dbReference type="Proteomes" id="UP000664521">
    <property type="component" value="Unassembled WGS sequence"/>
</dbReference>
<keyword evidence="2" id="KW-1185">Reference proteome</keyword>
<sequence>MSTIKSWKTTRRLIITSAPEELKPSCISQWLPLAHVRVSVDGTTLTVAWSDYTHLEERRRGKNDYPYWSYVYKPDEPNVKIQIDFRSSVDADKFRECLLFLTETPDRIKQLRTLKTPTSDFETRIYSLRDEDEPLSPYHAVVSVKKPSRYPQVADIYFVYRDIDFQLGLEMPSLIEFSKGPSVRNPHYLSTMQEEPFPPAKGDDPPQFKDVVAQPTSFKFSLKCPRHDTKRFMKSLTGWKLKYMGRLQKLVLSSKGLIKSKETHDKPVLYLWNKTSGLGNGLTQMTIRLHDDEKDRWLTSSLIHDSEDTRLTHMGKRIKLNGLTFQRGPVIDHQHMKAVQYREGNAVELRRGARELAITFEDNDGGSCFYACGFLI</sequence>
<evidence type="ECO:0000313" key="2">
    <source>
        <dbReference type="Proteomes" id="UP000664521"/>
    </source>
</evidence>
<dbReference type="EMBL" id="CAJPDS010000037">
    <property type="protein sequence ID" value="CAF9925023.1"/>
    <property type="molecule type" value="Genomic_DNA"/>
</dbReference>
<reference evidence="1" key="1">
    <citation type="submission" date="2021-03" db="EMBL/GenBank/DDBJ databases">
        <authorList>
            <person name="Tagirdzhanova G."/>
        </authorList>
    </citation>
    <scope>NUCLEOTIDE SEQUENCE</scope>
</reference>
<gene>
    <name evidence="1" type="ORF">HETSPECPRED_005724</name>
</gene>
<comment type="caution">
    <text evidence="1">The sequence shown here is derived from an EMBL/GenBank/DDBJ whole genome shotgun (WGS) entry which is preliminary data.</text>
</comment>
<proteinExistence type="predicted"/>
<accession>A0A8H3FI95</accession>
<dbReference type="OrthoDB" id="3045089at2759"/>
<name>A0A8H3FI95_9LECA</name>